<reference evidence="2" key="1">
    <citation type="submission" date="2012-09" db="EMBL/GenBank/DDBJ databases">
        <title>Genome sequencing and comparative transcriptomics of race 1 and race 4 of banana pathogen: Fusarium oxysporum f. sp. cubense.</title>
        <authorList>
            <person name="Fang X."/>
            <person name="Huang J."/>
        </authorList>
    </citation>
    <scope>NUCLEOTIDE SEQUENCE [LARGE SCALE GENOMIC DNA]</scope>
    <source>
        <strain evidence="2">race 1</strain>
    </source>
</reference>
<protein>
    <submittedName>
        <fullName evidence="1">Uncharacterized protein</fullName>
    </submittedName>
</protein>
<name>N4V3Z1_FUSC1</name>
<gene>
    <name evidence="1" type="ORF">FOC1_g10003908</name>
</gene>
<proteinExistence type="predicted"/>
<evidence type="ECO:0000313" key="2">
    <source>
        <dbReference type="Proteomes" id="UP000016928"/>
    </source>
</evidence>
<reference evidence="2" key="2">
    <citation type="journal article" date="2014" name="PLoS ONE">
        <title>Genome and Transcriptome Analysis of the Fungal Pathogen Fusarium oxysporum f. sp. cubense Causing Banana Vascular Wilt Disease.</title>
        <authorList>
            <person name="Guo L."/>
            <person name="Han L."/>
            <person name="Yang L."/>
            <person name="Zeng H."/>
            <person name="Fan D."/>
            <person name="Zhu Y."/>
            <person name="Feng Y."/>
            <person name="Wang G."/>
            <person name="Peng C."/>
            <person name="Jiang X."/>
            <person name="Zhou D."/>
            <person name="Ni P."/>
            <person name="Liang C."/>
            <person name="Liu L."/>
            <person name="Wang J."/>
            <person name="Mao C."/>
            <person name="Fang X."/>
            <person name="Peng M."/>
            <person name="Huang J."/>
        </authorList>
    </citation>
    <scope>NUCLEOTIDE SEQUENCE [LARGE SCALE GENOMIC DNA]</scope>
    <source>
        <strain evidence="2">race 1</strain>
    </source>
</reference>
<dbReference type="EMBL" id="KB729958">
    <property type="protein sequence ID" value="ENH75746.1"/>
    <property type="molecule type" value="Genomic_DNA"/>
</dbReference>
<accession>N4V3Z1</accession>
<dbReference type="Proteomes" id="UP000016928">
    <property type="component" value="Unassembled WGS sequence"/>
</dbReference>
<dbReference type="VEuPathDB" id="FungiDB:FOC1_g10003908"/>
<evidence type="ECO:0000313" key="1">
    <source>
        <dbReference type="EMBL" id="ENH75746.1"/>
    </source>
</evidence>
<organism evidence="1 2">
    <name type="scientific">Fusarium oxysporum f. sp. cubense (strain race 1)</name>
    <name type="common">Panama disease fungus</name>
    <dbReference type="NCBI Taxonomy" id="1229664"/>
    <lineage>
        <taxon>Eukaryota</taxon>
        <taxon>Fungi</taxon>
        <taxon>Dikarya</taxon>
        <taxon>Ascomycota</taxon>
        <taxon>Pezizomycotina</taxon>
        <taxon>Sordariomycetes</taxon>
        <taxon>Hypocreomycetidae</taxon>
        <taxon>Hypocreales</taxon>
        <taxon>Nectriaceae</taxon>
        <taxon>Fusarium</taxon>
        <taxon>Fusarium oxysporum species complex</taxon>
    </lineage>
</organism>
<sequence length="67" mass="7520">MTQSMQVGRLDLASRAIDLTTVLLRATSSSGSLLKGAWEIGQWEIGQWLGRESLNQYELFDCMEKAK</sequence>
<dbReference type="HOGENOM" id="CLU_2812382_0_0_1"/>
<dbReference type="AlphaFoldDB" id="N4V3Z1"/>